<gene>
    <name evidence="1" type="ORF">I6I88_12050</name>
</gene>
<dbReference type="Proteomes" id="UP000596202">
    <property type="component" value="Chromosome"/>
</dbReference>
<accession>A0A9Q6ZCU7</accession>
<organism evidence="1 2">
    <name type="scientific">Myroides odoratus</name>
    <name type="common">Flavobacterium odoratum</name>
    <dbReference type="NCBI Taxonomy" id="256"/>
    <lineage>
        <taxon>Bacteria</taxon>
        <taxon>Pseudomonadati</taxon>
        <taxon>Bacteroidota</taxon>
        <taxon>Flavobacteriia</taxon>
        <taxon>Flavobacteriales</taxon>
        <taxon>Flavobacteriaceae</taxon>
        <taxon>Myroides</taxon>
    </lineage>
</organism>
<protein>
    <submittedName>
        <fullName evidence="1">Uncharacterized protein</fullName>
    </submittedName>
</protein>
<dbReference type="EMBL" id="CP068108">
    <property type="protein sequence ID" value="QQT98944.1"/>
    <property type="molecule type" value="Genomic_DNA"/>
</dbReference>
<sequence>MSKNKVQDFKESISETTAKDIILEELDEQGHPVMVEDVIVWALEYYAENFDKGHPTSGKAVAYYMVERIKEEEQKTIDRARWSIE</sequence>
<dbReference type="OrthoDB" id="1453907at2"/>
<evidence type="ECO:0000313" key="2">
    <source>
        <dbReference type="Proteomes" id="UP000596202"/>
    </source>
</evidence>
<evidence type="ECO:0000313" key="1">
    <source>
        <dbReference type="EMBL" id="QQT98944.1"/>
    </source>
</evidence>
<name>A0A9Q6ZCU7_MYROD</name>
<dbReference type="RefSeq" id="WP_002986355.1">
    <property type="nucleotide sequence ID" value="NZ_CP068108.1"/>
</dbReference>
<dbReference type="AlphaFoldDB" id="A0A9Q6ZCU7"/>
<proteinExistence type="predicted"/>
<dbReference type="GeneID" id="93528396"/>
<reference evidence="1 2" key="1">
    <citation type="submission" date="2021-01" db="EMBL/GenBank/DDBJ databases">
        <title>FDA dAtabase for Regulatory Grade micrObial Sequences (FDA-ARGOS): Supporting development and validation of Infectious Disease Dx tests.</title>
        <authorList>
            <person name="Sproer C."/>
            <person name="Gronow S."/>
            <person name="Severitt S."/>
            <person name="Schroder I."/>
            <person name="Tallon L."/>
            <person name="Sadzewicz L."/>
            <person name="Zhao X."/>
            <person name="Boylan J."/>
            <person name="Ott S."/>
            <person name="Bowen H."/>
            <person name="Vavikolanu K."/>
            <person name="Mehta A."/>
            <person name="Aluvathingal J."/>
            <person name="Nadendla S."/>
            <person name="Lowell S."/>
            <person name="Myers T."/>
            <person name="Yan Y."/>
            <person name="Sichtig H."/>
        </authorList>
    </citation>
    <scope>NUCLEOTIDE SEQUENCE [LARGE SCALE GENOMIC DNA]</scope>
    <source>
        <strain evidence="1 2">FDAARGOS_1131</strain>
    </source>
</reference>